<evidence type="ECO:0000256" key="3">
    <source>
        <dbReference type="SAM" id="SignalP"/>
    </source>
</evidence>
<dbReference type="Proteomes" id="UP000823388">
    <property type="component" value="Chromosome 7K"/>
</dbReference>
<keyword evidence="2" id="KW-1133">Transmembrane helix</keyword>
<comment type="caution">
    <text evidence="4">The sequence shown here is derived from an EMBL/GenBank/DDBJ whole genome shotgun (WGS) entry which is preliminary data.</text>
</comment>
<keyword evidence="2" id="KW-0812">Transmembrane</keyword>
<evidence type="ECO:0000256" key="2">
    <source>
        <dbReference type="SAM" id="Phobius"/>
    </source>
</evidence>
<evidence type="ECO:0000313" key="4">
    <source>
        <dbReference type="EMBL" id="KAG2572757.1"/>
    </source>
</evidence>
<dbReference type="AlphaFoldDB" id="A0A8T0QCF4"/>
<reference evidence="4" key="1">
    <citation type="submission" date="2020-05" db="EMBL/GenBank/DDBJ databases">
        <title>WGS assembly of Panicum virgatum.</title>
        <authorList>
            <person name="Lovell J.T."/>
            <person name="Jenkins J."/>
            <person name="Shu S."/>
            <person name="Juenger T.E."/>
            <person name="Schmutz J."/>
        </authorList>
    </citation>
    <scope>NUCLEOTIDE SEQUENCE</scope>
    <source>
        <strain evidence="4">AP13</strain>
    </source>
</reference>
<proteinExistence type="predicted"/>
<protein>
    <submittedName>
        <fullName evidence="4">Uncharacterized protein</fullName>
    </submittedName>
</protein>
<feature type="transmembrane region" description="Helical" evidence="2">
    <location>
        <begin position="145"/>
        <end position="168"/>
    </location>
</feature>
<sequence length="189" mass="21170">FWFLCLFIARQSFVRSCSRRKEGGGSHTARRDSILSYHGAKAESAQRHLSRTSPCAPAWLALPGLQPVASLAERIPSPYRRGDRATVASGSLAPSDKRQRERFLLASTTPEIEREGEGGTPELRRRSTRQPPAAMCKLKFTKERVGCYLLVILVIVLIIGVLFGLGVFRHGYDRIKDLGRNHTCYDCNR</sequence>
<feature type="region of interest" description="Disordered" evidence="1">
    <location>
        <begin position="104"/>
        <end position="128"/>
    </location>
</feature>
<keyword evidence="3" id="KW-0732">Signal</keyword>
<organism evidence="4 5">
    <name type="scientific">Panicum virgatum</name>
    <name type="common">Blackwell switchgrass</name>
    <dbReference type="NCBI Taxonomy" id="38727"/>
    <lineage>
        <taxon>Eukaryota</taxon>
        <taxon>Viridiplantae</taxon>
        <taxon>Streptophyta</taxon>
        <taxon>Embryophyta</taxon>
        <taxon>Tracheophyta</taxon>
        <taxon>Spermatophyta</taxon>
        <taxon>Magnoliopsida</taxon>
        <taxon>Liliopsida</taxon>
        <taxon>Poales</taxon>
        <taxon>Poaceae</taxon>
        <taxon>PACMAD clade</taxon>
        <taxon>Panicoideae</taxon>
        <taxon>Panicodae</taxon>
        <taxon>Paniceae</taxon>
        <taxon>Panicinae</taxon>
        <taxon>Panicum</taxon>
        <taxon>Panicum sect. Hiantes</taxon>
    </lineage>
</organism>
<feature type="non-terminal residue" evidence="4">
    <location>
        <position position="1"/>
    </location>
</feature>
<feature type="compositionally biased region" description="Basic and acidic residues" evidence="1">
    <location>
        <begin position="111"/>
        <end position="125"/>
    </location>
</feature>
<keyword evidence="5" id="KW-1185">Reference proteome</keyword>
<keyword evidence="2" id="KW-0472">Membrane</keyword>
<dbReference type="EMBL" id="CM029049">
    <property type="protein sequence ID" value="KAG2572757.1"/>
    <property type="molecule type" value="Genomic_DNA"/>
</dbReference>
<feature type="chain" id="PRO_5035810831" evidence="3">
    <location>
        <begin position="17"/>
        <end position="189"/>
    </location>
</feature>
<gene>
    <name evidence="4" type="ORF">PVAP13_7KG201100</name>
</gene>
<feature type="non-terminal residue" evidence="4">
    <location>
        <position position="189"/>
    </location>
</feature>
<evidence type="ECO:0000313" key="5">
    <source>
        <dbReference type="Proteomes" id="UP000823388"/>
    </source>
</evidence>
<feature type="signal peptide" evidence="3">
    <location>
        <begin position="1"/>
        <end position="16"/>
    </location>
</feature>
<evidence type="ECO:0000256" key="1">
    <source>
        <dbReference type="SAM" id="MobiDB-lite"/>
    </source>
</evidence>
<name>A0A8T0QCF4_PANVG</name>
<accession>A0A8T0QCF4</accession>